<protein>
    <recommendedName>
        <fullName evidence="1">Carrier domain-containing protein</fullName>
    </recommendedName>
</protein>
<organism evidence="2 3">
    <name type="scientific">Enterovibrio norvegicus</name>
    <dbReference type="NCBI Taxonomy" id="188144"/>
    <lineage>
        <taxon>Bacteria</taxon>
        <taxon>Pseudomonadati</taxon>
        <taxon>Pseudomonadota</taxon>
        <taxon>Gammaproteobacteria</taxon>
        <taxon>Vibrionales</taxon>
        <taxon>Vibrionaceae</taxon>
        <taxon>Enterovibrio</taxon>
    </lineage>
</organism>
<evidence type="ECO:0000313" key="3">
    <source>
        <dbReference type="Proteomes" id="UP000235387"/>
    </source>
</evidence>
<dbReference type="EMBL" id="MDAL01000040">
    <property type="protein sequence ID" value="PMN89560.1"/>
    <property type="molecule type" value="Genomic_DNA"/>
</dbReference>
<proteinExistence type="predicted"/>
<dbReference type="InterPro" id="IPR009081">
    <property type="entry name" value="PP-bd_ACP"/>
</dbReference>
<evidence type="ECO:0000259" key="1">
    <source>
        <dbReference type="PROSITE" id="PS50075"/>
    </source>
</evidence>
<dbReference type="Pfam" id="PF00550">
    <property type="entry name" value="PP-binding"/>
    <property type="match status" value="1"/>
</dbReference>
<gene>
    <name evidence="2" type="ORF">BCT23_22715</name>
</gene>
<dbReference type="SUPFAM" id="SSF47336">
    <property type="entry name" value="ACP-like"/>
    <property type="match status" value="1"/>
</dbReference>
<dbReference type="InterPro" id="IPR036736">
    <property type="entry name" value="ACP-like_sf"/>
</dbReference>
<comment type="caution">
    <text evidence="2">The sequence shown here is derived from an EMBL/GenBank/DDBJ whole genome shotgun (WGS) entry which is preliminary data.</text>
</comment>
<feature type="domain" description="Carrier" evidence="1">
    <location>
        <begin position="1"/>
        <end position="79"/>
    </location>
</feature>
<reference evidence="3" key="1">
    <citation type="submission" date="2016-07" db="EMBL/GenBank/DDBJ databases">
        <title>Nontailed viruses are major unrecognized killers of bacteria in the ocean.</title>
        <authorList>
            <person name="Kauffman K."/>
            <person name="Hussain F."/>
            <person name="Yang J."/>
            <person name="Arevalo P."/>
            <person name="Brown J."/>
            <person name="Cutler M."/>
            <person name="Kelly L."/>
            <person name="Polz M.F."/>
        </authorList>
    </citation>
    <scope>NUCLEOTIDE SEQUENCE [LARGE SCALE GENOMIC DNA]</scope>
    <source>
        <strain evidence="3">10N.261.45.A10</strain>
    </source>
</reference>
<accession>A0A2N7L6J3</accession>
<dbReference type="STRING" id="1190603.A1OO_18945"/>
<dbReference type="PROSITE" id="PS50075">
    <property type="entry name" value="CARRIER"/>
    <property type="match status" value="1"/>
</dbReference>
<dbReference type="AlphaFoldDB" id="A0A2N7L6J3"/>
<name>A0A2N7L6J3_9GAMM</name>
<dbReference type="Proteomes" id="UP000235387">
    <property type="component" value="Unassembled WGS sequence"/>
</dbReference>
<sequence>MDILDAISRIIADVLDEDDLVVTRDTTADDAEDWDSLAQIQIIDAIEKELAIKFSLLEIEQLNQAGDVGGTVDLISRKLEAA</sequence>
<dbReference type="RefSeq" id="WP_102319476.1">
    <property type="nucleotide sequence ID" value="NZ_JBFRLP010000042.1"/>
</dbReference>
<dbReference type="Gene3D" id="1.10.1200.10">
    <property type="entry name" value="ACP-like"/>
    <property type="match status" value="1"/>
</dbReference>
<evidence type="ECO:0000313" key="2">
    <source>
        <dbReference type="EMBL" id="PMN89560.1"/>
    </source>
</evidence>